<dbReference type="Proteomes" id="UP000003781">
    <property type="component" value="Unassembled WGS sequence"/>
</dbReference>
<proteinExistence type="predicted"/>
<dbReference type="AlphaFoldDB" id="A3INS3"/>
<sequence>MRLGTLIELTKIMTLLEQLKSKLEVYKPILLEKYNIHQLGIFGLVENCNNNQELNILIDYIEAPSLLDLVELENWLTEKLTITVHIFTKNGLKGQRRQRILSEVSYI</sequence>
<dbReference type="Gene3D" id="3.30.460.10">
    <property type="entry name" value="Beta Polymerase, domain 2"/>
    <property type="match status" value="1"/>
</dbReference>
<dbReference type="eggNOG" id="COG1669">
    <property type="taxonomic scope" value="Bacteria"/>
</dbReference>
<gene>
    <name evidence="1" type="ORF">CY0110_29889</name>
</gene>
<evidence type="ECO:0000313" key="2">
    <source>
        <dbReference type="Proteomes" id="UP000003781"/>
    </source>
</evidence>
<keyword evidence="2" id="KW-1185">Reference proteome</keyword>
<organism evidence="1 2">
    <name type="scientific">Crocosphaera chwakensis CCY0110</name>
    <dbReference type="NCBI Taxonomy" id="391612"/>
    <lineage>
        <taxon>Bacteria</taxon>
        <taxon>Bacillati</taxon>
        <taxon>Cyanobacteriota</taxon>
        <taxon>Cyanophyceae</taxon>
        <taxon>Oscillatoriophycideae</taxon>
        <taxon>Chroococcales</taxon>
        <taxon>Aphanothecaceae</taxon>
        <taxon>Crocosphaera</taxon>
        <taxon>Crocosphaera chwakensis</taxon>
    </lineage>
</organism>
<reference evidence="1 2" key="1">
    <citation type="submission" date="2007-03" db="EMBL/GenBank/DDBJ databases">
        <authorList>
            <person name="Stal L."/>
            <person name="Ferriera S."/>
            <person name="Johnson J."/>
            <person name="Kravitz S."/>
            <person name="Beeson K."/>
            <person name="Sutton G."/>
            <person name="Rogers Y.-H."/>
            <person name="Friedman R."/>
            <person name="Frazier M."/>
            <person name="Venter J.C."/>
        </authorList>
    </citation>
    <scope>NUCLEOTIDE SEQUENCE [LARGE SCALE GENOMIC DNA]</scope>
    <source>
        <strain evidence="1 2">CCY0110</strain>
    </source>
</reference>
<dbReference type="EMBL" id="AAXW01000010">
    <property type="protein sequence ID" value="EAZ91971.1"/>
    <property type="molecule type" value="Genomic_DNA"/>
</dbReference>
<dbReference type="InterPro" id="IPR043519">
    <property type="entry name" value="NT_sf"/>
</dbReference>
<protein>
    <submittedName>
        <fullName evidence="1">Uncharacterized protein</fullName>
    </submittedName>
</protein>
<accession>A3INS3</accession>
<comment type="caution">
    <text evidence="1">The sequence shown here is derived from an EMBL/GenBank/DDBJ whole genome shotgun (WGS) entry which is preliminary data.</text>
</comment>
<name>A3INS3_9CHRO</name>
<evidence type="ECO:0000313" key="1">
    <source>
        <dbReference type="EMBL" id="EAZ91971.1"/>
    </source>
</evidence>